<comment type="subunit">
    <text evidence="7">Component of the mitochondrial contact site and cristae organizing system (MICOS) complex.</text>
</comment>
<keyword evidence="3 7" id="KW-0999">Mitochondrion inner membrane</keyword>
<keyword evidence="8" id="KW-0175">Coiled coil</keyword>
<evidence type="ECO:0000313" key="9">
    <source>
        <dbReference type="Proteomes" id="UP000038045"/>
    </source>
</evidence>
<evidence type="ECO:0000256" key="7">
    <source>
        <dbReference type="RuleBase" id="RU363000"/>
    </source>
</evidence>
<accession>A0A0N5A2I0</accession>
<protein>
    <recommendedName>
        <fullName evidence="7">MICOS complex subunit MIC60</fullName>
    </recommendedName>
    <alternativeName>
        <fullName evidence="7">Mitofilin</fullName>
    </alternativeName>
</protein>
<dbReference type="WBParaSite" id="PTRK_0001584300.1">
    <property type="protein sequence ID" value="PTRK_0001584300.1"/>
    <property type="gene ID" value="PTRK_0001584300"/>
</dbReference>
<dbReference type="PANTHER" id="PTHR15415">
    <property type="entry name" value="MITOFILIN"/>
    <property type="match status" value="1"/>
</dbReference>
<evidence type="ECO:0000256" key="6">
    <source>
        <dbReference type="ARBA" id="ARBA00023136"/>
    </source>
</evidence>
<evidence type="ECO:0000256" key="1">
    <source>
        <dbReference type="ARBA" id="ARBA00010877"/>
    </source>
</evidence>
<feature type="coiled-coil region" evidence="8">
    <location>
        <begin position="300"/>
        <end position="371"/>
    </location>
</feature>
<keyword evidence="5 7" id="KW-0496">Mitochondrion</keyword>
<dbReference type="AlphaFoldDB" id="A0A0N5A2I0"/>
<dbReference type="Pfam" id="PF09731">
    <property type="entry name" value="Mitofilin"/>
    <property type="match status" value="1"/>
</dbReference>
<reference evidence="10" key="1">
    <citation type="submission" date="2017-02" db="UniProtKB">
        <authorList>
            <consortium name="WormBaseParasite"/>
        </authorList>
    </citation>
    <scope>IDENTIFICATION</scope>
</reference>
<keyword evidence="6" id="KW-0472">Membrane</keyword>
<sequence length="639" mass="72669">MKKFVIVTGGTAAAAAGGTIAAAKYDPKYRSKIEETIPQTKEIFNTVLGPNESNIKQVKDNLAPSLTVVQKKAYQPPVAEKIKQKEEVEAPKPKKVIEVIPVDVKKPVESKKTDEKERANEIFKQKIIAALTEAQEKVKETNTTKLSTCEAIKNYTNIFKKAVDDGKDANWDFVTQAKKNIDKHSVNDKRSEEESLKLISKLEDVINEGKKNELTSTNPLLINATQTAYKLKSELDNANHFIKQTQIEVNILKDYKDLVEESRKKFLEEVNGLTPFIDKSADGSTYTEKELNNIIVHAHLKNAKLTNRLIEQELKERENVALAVERQRRADEELAKEKLQIEIEKVRASKIVDKEAEISRLKDEFEKKFEERLIREKAAHNDHIEKVIVTQKQIHDIENAEKVNEAIQSERKKHSEEFEMAISKLEGIEHALDKRAVLDIENRKAKQCWLACQNLLESIVYGVKSGDSIDTRRKSLSHELKVIKNAGQGDKFIESIINTFDKDAIENGVYTEQDLKNRFNKIYTISRRVAKIDDNGGGLGTHFLSYIQSFFMFSSRSEYSRSEKIDVNNISTYDILDRAKYFVQKGDLETAVKLTNLLSGEPKQIAKSWIKDTQKYLDSLLLAQLLIARAVVISACSVY</sequence>
<organism evidence="9 10">
    <name type="scientific">Parastrongyloides trichosuri</name>
    <name type="common">Possum-specific nematode worm</name>
    <dbReference type="NCBI Taxonomy" id="131310"/>
    <lineage>
        <taxon>Eukaryota</taxon>
        <taxon>Metazoa</taxon>
        <taxon>Ecdysozoa</taxon>
        <taxon>Nematoda</taxon>
        <taxon>Chromadorea</taxon>
        <taxon>Rhabditida</taxon>
        <taxon>Tylenchina</taxon>
        <taxon>Panagrolaimomorpha</taxon>
        <taxon>Strongyloidoidea</taxon>
        <taxon>Strongyloididae</taxon>
        <taxon>Parastrongyloides</taxon>
    </lineage>
</organism>
<dbReference type="PANTHER" id="PTHR15415:SF7">
    <property type="entry name" value="MICOS COMPLEX SUBUNIT MIC60"/>
    <property type="match status" value="1"/>
</dbReference>
<dbReference type="GO" id="GO:0042407">
    <property type="term" value="P:cristae formation"/>
    <property type="evidence" value="ECO:0007669"/>
    <property type="project" value="TreeGrafter"/>
</dbReference>
<comment type="function">
    <text evidence="7">Component of the MICOS complex, a large protein complex of the mitochondrial inner membrane that plays crucial roles in the maintenance of crista junctions, inner membrane architecture, and formation of contact sites to the outer membrane.</text>
</comment>
<keyword evidence="9" id="KW-1185">Reference proteome</keyword>
<evidence type="ECO:0000256" key="2">
    <source>
        <dbReference type="ARBA" id="ARBA00022692"/>
    </source>
</evidence>
<dbReference type="STRING" id="131310.A0A0N5A2I0"/>
<evidence type="ECO:0000256" key="5">
    <source>
        <dbReference type="ARBA" id="ARBA00023128"/>
    </source>
</evidence>
<dbReference type="InterPro" id="IPR019133">
    <property type="entry name" value="MIC60"/>
</dbReference>
<keyword evidence="4" id="KW-1133">Transmembrane helix</keyword>
<comment type="subcellular location">
    <subcellularLocation>
        <location evidence="7">Mitochondrion inner membrane</location>
        <topology evidence="7">Single-pass membrane protein</topology>
    </subcellularLocation>
</comment>
<evidence type="ECO:0000256" key="8">
    <source>
        <dbReference type="SAM" id="Coils"/>
    </source>
</evidence>
<evidence type="ECO:0000313" key="10">
    <source>
        <dbReference type="WBParaSite" id="PTRK_0001584300.1"/>
    </source>
</evidence>
<proteinExistence type="inferred from homology"/>
<dbReference type="GO" id="GO:0061617">
    <property type="term" value="C:MICOS complex"/>
    <property type="evidence" value="ECO:0007669"/>
    <property type="project" value="TreeGrafter"/>
</dbReference>
<name>A0A0N5A2I0_PARTI</name>
<evidence type="ECO:0000256" key="3">
    <source>
        <dbReference type="ARBA" id="ARBA00022792"/>
    </source>
</evidence>
<dbReference type="Proteomes" id="UP000038045">
    <property type="component" value="Unplaced"/>
</dbReference>
<evidence type="ECO:0000256" key="4">
    <source>
        <dbReference type="ARBA" id="ARBA00022989"/>
    </source>
</evidence>
<comment type="similarity">
    <text evidence="1 7">Belongs to the MICOS complex subunit Mic60 family.</text>
</comment>
<keyword evidence="2 7" id="KW-0812">Transmembrane</keyword>